<dbReference type="Gene3D" id="1.25.40.20">
    <property type="entry name" value="Ankyrin repeat-containing domain"/>
    <property type="match status" value="2"/>
</dbReference>
<dbReference type="Pfam" id="PF12796">
    <property type="entry name" value="Ank_2"/>
    <property type="match status" value="1"/>
</dbReference>
<keyword evidence="2 3" id="KW-0040">ANK repeat</keyword>
<dbReference type="InterPro" id="IPR036770">
    <property type="entry name" value="Ankyrin_rpt-contain_sf"/>
</dbReference>
<keyword evidence="4" id="KW-0175">Coiled coil</keyword>
<comment type="caution">
    <text evidence="5">The sequence shown here is derived from an EMBL/GenBank/DDBJ whole genome shotgun (WGS) entry which is preliminary data.</text>
</comment>
<evidence type="ECO:0000256" key="4">
    <source>
        <dbReference type="SAM" id="Coils"/>
    </source>
</evidence>
<proteinExistence type="predicted"/>
<sequence>MEVIGVAASFIAIGQALIAGRHVVHLLQKIPRIGNELASLNNEIESLRAAVEAAELRGVASLRGTPETPDLRLARTRLEETAKDLENIRQHCTRTIDDGGKIKAKKTRWFLLQSDLRECRGKIRDARGNLQLALLTLNLRETSQIALRVENFTIHSVGQKPPILEATESAGENLPLGPPAPPSLAQIQPVAQVRRELADRPKASSQKSDSYRRIIFYGEDISGAAQTPLHQAACSDPGDADAGEAIRKAFGQYPWAIAQWNHEGRTPLELAAMYGNLKALQELINLGCDVNQPTFSGRTALMGAAQMGHIHVAKCLLSSGCSSNARSLKGGSAMHFAVCPMNEPADDPPGMIRVLLAAGALATAVDLVGNTALHLLDDSRFGSDATGTKIRLLVEAGADINARNNDGGSALFRAIRRNQPQVVSCLLNAGAATENYRQLGGSLLHDAALYAGLEVLRCLEGMKTSRMKADVLDAEGDSPWDCFIYVLNLPEWELGSLRKPGQEEKEHFVSLYRTIRDRDLQLDIDRLEWTRRYLVDKDARAASALEQLVQENETLGQWSLVRTFKTTALQVREKMWDAAVEAVEENIDLLHARMNQSPWLQTSRYDCMNKALDVEWILLLTVGWLAPLNTYFFGSSSVCVRHLIFFKSLQLLFNSMKPK</sequence>
<evidence type="ECO:0000256" key="1">
    <source>
        <dbReference type="ARBA" id="ARBA00022737"/>
    </source>
</evidence>
<feature type="coiled-coil region" evidence="4">
    <location>
        <begin position="30"/>
        <end position="91"/>
    </location>
</feature>
<dbReference type="PRINTS" id="PR01415">
    <property type="entry name" value="ANKYRIN"/>
</dbReference>
<dbReference type="PROSITE" id="PS50297">
    <property type="entry name" value="ANK_REP_REGION"/>
    <property type="match status" value="2"/>
</dbReference>
<dbReference type="PANTHER" id="PTHR24198">
    <property type="entry name" value="ANKYRIN REPEAT AND PROTEIN KINASE DOMAIN-CONTAINING PROTEIN"/>
    <property type="match status" value="1"/>
</dbReference>
<evidence type="ECO:0000313" key="5">
    <source>
        <dbReference type="EMBL" id="KAK1853002.1"/>
    </source>
</evidence>
<dbReference type="SMART" id="SM00248">
    <property type="entry name" value="ANK"/>
    <property type="match status" value="4"/>
</dbReference>
<evidence type="ECO:0000256" key="3">
    <source>
        <dbReference type="PROSITE-ProRule" id="PRU00023"/>
    </source>
</evidence>
<evidence type="ECO:0000313" key="6">
    <source>
        <dbReference type="Proteomes" id="UP001243330"/>
    </source>
</evidence>
<dbReference type="Pfam" id="PF13637">
    <property type="entry name" value="Ank_4"/>
    <property type="match status" value="1"/>
</dbReference>
<dbReference type="AlphaFoldDB" id="A0AAD9ASI5"/>
<evidence type="ECO:0000256" key="2">
    <source>
        <dbReference type="ARBA" id="ARBA00023043"/>
    </source>
</evidence>
<dbReference type="PROSITE" id="PS50088">
    <property type="entry name" value="ANK_REPEAT"/>
    <property type="match status" value="3"/>
</dbReference>
<name>A0AAD9ASI5_9PEZI</name>
<dbReference type="InterPro" id="IPR002110">
    <property type="entry name" value="Ankyrin_rpt"/>
</dbReference>
<feature type="repeat" description="ANK" evidence="3">
    <location>
        <begin position="263"/>
        <end position="295"/>
    </location>
</feature>
<keyword evidence="1" id="KW-0677">Repeat</keyword>
<dbReference type="Proteomes" id="UP001243330">
    <property type="component" value="Unassembled WGS sequence"/>
</dbReference>
<gene>
    <name evidence="5" type="ORF">CCHR01_04352</name>
</gene>
<feature type="repeat" description="ANK" evidence="3">
    <location>
        <begin position="368"/>
        <end position="405"/>
    </location>
</feature>
<keyword evidence="6" id="KW-1185">Reference proteome</keyword>
<feature type="repeat" description="ANK" evidence="3">
    <location>
        <begin position="296"/>
        <end position="328"/>
    </location>
</feature>
<dbReference type="SUPFAM" id="SSF48403">
    <property type="entry name" value="Ankyrin repeat"/>
    <property type="match status" value="1"/>
</dbReference>
<dbReference type="PANTHER" id="PTHR24198:SF165">
    <property type="entry name" value="ANKYRIN REPEAT-CONTAINING PROTEIN-RELATED"/>
    <property type="match status" value="1"/>
</dbReference>
<dbReference type="EMBL" id="JAQOWY010000063">
    <property type="protein sequence ID" value="KAK1853002.1"/>
    <property type="molecule type" value="Genomic_DNA"/>
</dbReference>
<organism evidence="5 6">
    <name type="scientific">Colletotrichum chrysophilum</name>
    <dbReference type="NCBI Taxonomy" id="1836956"/>
    <lineage>
        <taxon>Eukaryota</taxon>
        <taxon>Fungi</taxon>
        <taxon>Dikarya</taxon>
        <taxon>Ascomycota</taxon>
        <taxon>Pezizomycotina</taxon>
        <taxon>Sordariomycetes</taxon>
        <taxon>Hypocreomycetidae</taxon>
        <taxon>Glomerellales</taxon>
        <taxon>Glomerellaceae</taxon>
        <taxon>Colletotrichum</taxon>
        <taxon>Colletotrichum gloeosporioides species complex</taxon>
    </lineage>
</organism>
<accession>A0AAD9ASI5</accession>
<protein>
    <submittedName>
        <fullName evidence="5">Pfs domain-containing protein</fullName>
    </submittedName>
</protein>
<reference evidence="5" key="1">
    <citation type="submission" date="2023-01" db="EMBL/GenBank/DDBJ databases">
        <title>Colletotrichum chrysophilum M932 genome sequence.</title>
        <authorList>
            <person name="Baroncelli R."/>
        </authorList>
    </citation>
    <scope>NUCLEOTIDE SEQUENCE</scope>
    <source>
        <strain evidence="5">M932</strain>
    </source>
</reference>